<reference evidence="1 2" key="1">
    <citation type="submission" date="2022-11" db="EMBL/GenBank/DDBJ databases">
        <title>Genome sequencing of Acetobacter type strain.</title>
        <authorList>
            <person name="Heo J."/>
            <person name="Lee D."/>
            <person name="Han B.-H."/>
            <person name="Hong S.-B."/>
            <person name="Kwon S.-W."/>
        </authorList>
    </citation>
    <scope>NUCLEOTIDE SEQUENCE [LARGE SCALE GENOMIC DNA]</scope>
    <source>
        <strain evidence="1 2">KACC 21253</strain>
    </source>
</reference>
<keyword evidence="2" id="KW-1185">Reference proteome</keyword>
<gene>
    <name evidence="1" type="ORF">OQ497_03275</name>
</gene>
<dbReference type="EMBL" id="JAPIUZ010000001">
    <property type="protein sequence ID" value="MCX2562993.1"/>
    <property type="molecule type" value="Genomic_DNA"/>
</dbReference>
<organism evidence="1 2">
    <name type="scientific">Acetobacter thailandicus</name>
    <dbReference type="NCBI Taxonomy" id="1502842"/>
    <lineage>
        <taxon>Bacteria</taxon>
        <taxon>Pseudomonadati</taxon>
        <taxon>Pseudomonadota</taxon>
        <taxon>Alphaproteobacteria</taxon>
        <taxon>Acetobacterales</taxon>
        <taxon>Acetobacteraceae</taxon>
        <taxon>Acetobacter</taxon>
    </lineage>
</organism>
<evidence type="ECO:0000313" key="1">
    <source>
        <dbReference type="EMBL" id="MCX2562993.1"/>
    </source>
</evidence>
<dbReference type="RefSeq" id="WP_173560358.1">
    <property type="nucleotide sequence ID" value="NZ_JAPIUZ010000001.1"/>
</dbReference>
<comment type="caution">
    <text evidence="1">The sequence shown here is derived from an EMBL/GenBank/DDBJ whole genome shotgun (WGS) entry which is preliminary data.</text>
</comment>
<proteinExistence type="predicted"/>
<protein>
    <submittedName>
        <fullName evidence="1">PD-(D/E)XK nuclease family protein</fullName>
    </submittedName>
</protein>
<accession>A0ABT3QCH6</accession>
<name>A0ABT3QCH6_9PROT</name>
<dbReference type="Pfam" id="PF14281">
    <property type="entry name" value="PDDEXK_4"/>
    <property type="match status" value="1"/>
</dbReference>
<evidence type="ECO:0000313" key="2">
    <source>
        <dbReference type="Proteomes" id="UP001301152"/>
    </source>
</evidence>
<dbReference type="Proteomes" id="UP001301152">
    <property type="component" value="Unassembled WGS sequence"/>
</dbReference>
<sequence length="242" mass="26895">MVSAPSDVKGDIALCHRLPVILETLRSLLREEVLPSSVLPEISPERIIALTELIMPLHNQEWENGCAINVWDIAGIKYNEGRNSAILAWLLNPQGTHGLGARVIDHLLRVARTKQSGWPDLNDSLTNLSVVTECWPVGSTTERVDIVVDGDSFTLFVEVKIQAREGKEQLARYVKAAEVKRRATGKQYGLVLYLSPIPPVNPPDEVAFITWRDIGGILRGLPKSGFNGAIIQQFAQHIEKFY</sequence>
<dbReference type="InterPro" id="IPR029470">
    <property type="entry name" value="PDDEXK_4"/>
</dbReference>